<accession>A0AAV5JZ20</accession>
<sequence length="45" mass="5141">MYEVVSIQSINLQLDRISEVQPESKSFQVLICWASPNQNFVENGV</sequence>
<dbReference type="EMBL" id="BPVZ01000054">
    <property type="protein sequence ID" value="GKV19914.1"/>
    <property type="molecule type" value="Genomic_DNA"/>
</dbReference>
<evidence type="ECO:0000313" key="1">
    <source>
        <dbReference type="EMBL" id="GKV19914.1"/>
    </source>
</evidence>
<dbReference type="Proteomes" id="UP001054252">
    <property type="component" value="Unassembled WGS sequence"/>
</dbReference>
<organism evidence="1 2">
    <name type="scientific">Rubroshorea leprosula</name>
    <dbReference type="NCBI Taxonomy" id="152421"/>
    <lineage>
        <taxon>Eukaryota</taxon>
        <taxon>Viridiplantae</taxon>
        <taxon>Streptophyta</taxon>
        <taxon>Embryophyta</taxon>
        <taxon>Tracheophyta</taxon>
        <taxon>Spermatophyta</taxon>
        <taxon>Magnoliopsida</taxon>
        <taxon>eudicotyledons</taxon>
        <taxon>Gunneridae</taxon>
        <taxon>Pentapetalae</taxon>
        <taxon>rosids</taxon>
        <taxon>malvids</taxon>
        <taxon>Malvales</taxon>
        <taxon>Dipterocarpaceae</taxon>
        <taxon>Rubroshorea</taxon>
    </lineage>
</organism>
<protein>
    <submittedName>
        <fullName evidence="1">Uncharacterized protein</fullName>
    </submittedName>
</protein>
<gene>
    <name evidence="1" type="ORF">SLEP1_g30112</name>
</gene>
<evidence type="ECO:0000313" key="2">
    <source>
        <dbReference type="Proteomes" id="UP001054252"/>
    </source>
</evidence>
<dbReference type="AlphaFoldDB" id="A0AAV5JZ20"/>
<name>A0AAV5JZ20_9ROSI</name>
<reference evidence="1 2" key="1">
    <citation type="journal article" date="2021" name="Commun. Biol.">
        <title>The genome of Shorea leprosula (Dipterocarpaceae) highlights the ecological relevance of drought in aseasonal tropical rainforests.</title>
        <authorList>
            <person name="Ng K.K.S."/>
            <person name="Kobayashi M.J."/>
            <person name="Fawcett J.A."/>
            <person name="Hatakeyama M."/>
            <person name="Paape T."/>
            <person name="Ng C.H."/>
            <person name="Ang C.C."/>
            <person name="Tnah L.H."/>
            <person name="Lee C.T."/>
            <person name="Nishiyama T."/>
            <person name="Sese J."/>
            <person name="O'Brien M.J."/>
            <person name="Copetti D."/>
            <person name="Mohd Noor M.I."/>
            <person name="Ong R.C."/>
            <person name="Putra M."/>
            <person name="Sireger I.Z."/>
            <person name="Indrioko S."/>
            <person name="Kosugi Y."/>
            <person name="Izuno A."/>
            <person name="Isagi Y."/>
            <person name="Lee S.L."/>
            <person name="Shimizu K.K."/>
        </authorList>
    </citation>
    <scope>NUCLEOTIDE SEQUENCE [LARGE SCALE GENOMIC DNA]</scope>
    <source>
        <strain evidence="1">214</strain>
    </source>
</reference>
<comment type="caution">
    <text evidence="1">The sequence shown here is derived from an EMBL/GenBank/DDBJ whole genome shotgun (WGS) entry which is preliminary data.</text>
</comment>
<keyword evidence="2" id="KW-1185">Reference proteome</keyword>
<proteinExistence type="predicted"/>